<dbReference type="Pfam" id="PF24809">
    <property type="entry name" value="DUF7708"/>
    <property type="match status" value="1"/>
</dbReference>
<dbReference type="PANTHER" id="PTHR40619">
    <property type="entry name" value="FUNGAL STAND N-TERMINAL GOODBYE DOMAIN-CONTAINING PROTEIN"/>
    <property type="match status" value="1"/>
</dbReference>
<name>A0A1L7WVB7_9HELO</name>
<reference evidence="3 4" key="1">
    <citation type="submission" date="2016-03" db="EMBL/GenBank/DDBJ databases">
        <authorList>
            <person name="Ploux O."/>
        </authorList>
    </citation>
    <scope>NUCLEOTIDE SEQUENCE [LARGE SCALE GENOMIC DNA]</scope>
    <source>
        <strain evidence="3 4">UAMH 11012</strain>
    </source>
</reference>
<feature type="region of interest" description="Disordered" evidence="1">
    <location>
        <begin position="593"/>
        <end position="622"/>
    </location>
</feature>
<proteinExistence type="predicted"/>
<dbReference type="InterPro" id="IPR056125">
    <property type="entry name" value="DUF7708"/>
</dbReference>
<evidence type="ECO:0000256" key="1">
    <source>
        <dbReference type="SAM" id="MobiDB-lite"/>
    </source>
</evidence>
<keyword evidence="4" id="KW-1185">Reference proteome</keyword>
<sequence length="622" mass="70663">MSGDNFGPEITGIVRRYSAQVAETMPSNPLELAMVVREAEEQALDNQATVWRDWLRFDVRESDPDAVDLQIQAKEAAELWRKLKLNIEDVKTLDGGPPTVETLWETVHEAQGKWDTKKEKGFGKAKAQFFSFLETMDNHKFLFSVIPNGDKYTSLLTGVVSSIVKASVNYEQVADGFSRALGEISEDLNFVQRGTQISNTTEIKRHVVSLYREVFAFLCYAMKWYQSAWNRFQKSFHTKFYDKDVQQRVNTIKGLVKRVHDEMKLITDKTVQVIFTDQRNGFIETNTRINELGRNVGELHEELERILDRKFGQLANQFSLGQKMFMTLGANAQHELMDPRSRNLTIEGSHSRARSIMSISDLHSTTARHELEQFLPLLAPYTDDRKERLATDALPRTRSVLPGEVVTDIQRWIESQDSRLLWVEGLAYGPFQDELSLVGLRISAIAEEVQIPCISFFAKTKYTFQSEDMSMKEAGLVAMLYSLISQLIKIIWPTFEATEALTEDQFRQLDGTAKSIPKALEIFKALLPLAMPGLVCVIDGFERMDSREDVSLLVDVIKCLKDQPAERRVKVLFTTSGNCRPLSRATKVRERSDAKRMVQARGSSPLPGGVSAQDITMHVTQQ</sequence>
<feature type="domain" description="DUF7708" evidence="2">
    <location>
        <begin position="148"/>
        <end position="264"/>
    </location>
</feature>
<dbReference type="PANTHER" id="PTHR40619:SF3">
    <property type="entry name" value="FUNGAL STAND N-TERMINAL GOODBYE DOMAIN-CONTAINING PROTEIN"/>
    <property type="match status" value="1"/>
</dbReference>
<dbReference type="Proteomes" id="UP000184330">
    <property type="component" value="Unassembled WGS sequence"/>
</dbReference>
<evidence type="ECO:0000313" key="3">
    <source>
        <dbReference type="EMBL" id="CZR56709.1"/>
    </source>
</evidence>
<evidence type="ECO:0000313" key="4">
    <source>
        <dbReference type="Proteomes" id="UP000184330"/>
    </source>
</evidence>
<organism evidence="3 4">
    <name type="scientific">Phialocephala subalpina</name>
    <dbReference type="NCBI Taxonomy" id="576137"/>
    <lineage>
        <taxon>Eukaryota</taxon>
        <taxon>Fungi</taxon>
        <taxon>Dikarya</taxon>
        <taxon>Ascomycota</taxon>
        <taxon>Pezizomycotina</taxon>
        <taxon>Leotiomycetes</taxon>
        <taxon>Helotiales</taxon>
        <taxon>Mollisiaceae</taxon>
        <taxon>Phialocephala</taxon>
        <taxon>Phialocephala fortinii species complex</taxon>
    </lineage>
</organism>
<dbReference type="AlphaFoldDB" id="A0A1L7WVB7"/>
<dbReference type="OrthoDB" id="4840035at2759"/>
<dbReference type="STRING" id="576137.A0A1L7WVB7"/>
<accession>A0A1L7WVB7</accession>
<protein>
    <recommendedName>
        <fullName evidence="2">DUF7708 domain-containing protein</fullName>
    </recommendedName>
</protein>
<gene>
    <name evidence="3" type="ORF">PAC_06598</name>
</gene>
<dbReference type="EMBL" id="FJOG01000008">
    <property type="protein sequence ID" value="CZR56709.1"/>
    <property type="molecule type" value="Genomic_DNA"/>
</dbReference>
<evidence type="ECO:0000259" key="2">
    <source>
        <dbReference type="Pfam" id="PF24809"/>
    </source>
</evidence>